<evidence type="ECO:0000256" key="2">
    <source>
        <dbReference type="ARBA" id="ARBA00023015"/>
    </source>
</evidence>
<reference evidence="7 8" key="1">
    <citation type="submission" date="2016-10" db="EMBL/GenBank/DDBJ databases">
        <title>Evaluation of Human, Animal and Environmental Mycobacterium chelonae Isolates by Core Genome Phylogenomic Analysis, Targeted Gene Comparison, and Anti-microbial Susceptibility Patterns: A Tale of Mistaken Identities.</title>
        <authorList>
            <person name="Fogelson S.B."/>
            <person name="Camus A.C."/>
            <person name="Lorenz W."/>
            <person name="Vasireddy R."/>
            <person name="Vasireddy S."/>
            <person name="Smith T."/>
            <person name="Brown-Elliott B.A."/>
            <person name="Wallace R.J.Jr."/>
            <person name="Hasan N.A."/>
            <person name="Reischl U."/>
            <person name="Sanchez S."/>
        </authorList>
    </citation>
    <scope>NUCLEOTIDE SEQUENCE [LARGE SCALE GENOMIC DNA]</scope>
    <source>
        <strain evidence="7 8">8528</strain>
    </source>
</reference>
<dbReference type="SUPFAM" id="SSF46785">
    <property type="entry name" value="Winged helix' DNA-binding domain"/>
    <property type="match status" value="1"/>
</dbReference>
<dbReference type="Gene3D" id="3.40.190.10">
    <property type="entry name" value="Periplasmic binding protein-like II"/>
    <property type="match status" value="2"/>
</dbReference>
<feature type="domain" description="HTH lysR-type" evidence="6">
    <location>
        <begin position="1"/>
        <end position="20"/>
    </location>
</feature>
<dbReference type="Proteomes" id="UP000179621">
    <property type="component" value="Unassembled WGS sequence"/>
</dbReference>
<organism evidence="7 8">
    <name type="scientific">Mycobacteroides saopaulense</name>
    <dbReference type="NCBI Taxonomy" id="1578165"/>
    <lineage>
        <taxon>Bacteria</taxon>
        <taxon>Bacillati</taxon>
        <taxon>Actinomycetota</taxon>
        <taxon>Actinomycetes</taxon>
        <taxon>Mycobacteriales</taxon>
        <taxon>Mycobacteriaceae</taxon>
        <taxon>Mycobacteroides</taxon>
    </lineage>
</organism>
<comment type="caution">
    <text evidence="7">The sequence shown here is derived from an EMBL/GenBank/DDBJ whole genome shotgun (WGS) entry which is preliminary data.</text>
</comment>
<dbReference type="PANTHER" id="PTHR30346">
    <property type="entry name" value="TRANSCRIPTIONAL DUAL REGULATOR HCAR-RELATED"/>
    <property type="match status" value="1"/>
</dbReference>
<dbReference type="SUPFAM" id="SSF53850">
    <property type="entry name" value="Periplasmic binding protein-like II"/>
    <property type="match status" value="1"/>
</dbReference>
<evidence type="ECO:0000256" key="5">
    <source>
        <dbReference type="ARBA" id="ARBA00023163"/>
    </source>
</evidence>
<dbReference type="EMBL" id="MLIH01000002">
    <property type="protein sequence ID" value="OHU13970.1"/>
    <property type="molecule type" value="Genomic_DNA"/>
</dbReference>
<comment type="similarity">
    <text evidence="1">Belongs to the LysR transcriptional regulatory family.</text>
</comment>
<evidence type="ECO:0000256" key="4">
    <source>
        <dbReference type="ARBA" id="ARBA00023159"/>
    </source>
</evidence>
<accession>A0ABX3C5Y7</accession>
<evidence type="ECO:0000259" key="6">
    <source>
        <dbReference type="PROSITE" id="PS50931"/>
    </source>
</evidence>
<protein>
    <recommendedName>
        <fullName evidence="6">HTH lysR-type domain-containing protein</fullName>
    </recommendedName>
</protein>
<dbReference type="PROSITE" id="PS50931">
    <property type="entry name" value="HTH_LYSR"/>
    <property type="match status" value="1"/>
</dbReference>
<dbReference type="InterPro" id="IPR036388">
    <property type="entry name" value="WH-like_DNA-bd_sf"/>
</dbReference>
<evidence type="ECO:0000256" key="3">
    <source>
        <dbReference type="ARBA" id="ARBA00023125"/>
    </source>
</evidence>
<evidence type="ECO:0000313" key="7">
    <source>
        <dbReference type="EMBL" id="OHU13970.1"/>
    </source>
</evidence>
<keyword evidence="4" id="KW-0010">Activator</keyword>
<sequence length="261" mass="28484">MENALKVRLFIRDTRRVELTGDGARLVPIARHILSLFDELPRIAAERPMGNFARSVLYGVPPLLHPDVRKRLIDLEVRAAGTALTSMRLLSSEIITGVRRGELAFGLIRPPLGAPGLLGEAIHEEEMGAVLCKATYGIDRPISVGELSRMSYVRPEGDLAAEFGRHTELQLDVAGVLEPVRASFDTASHSINDEGAFTIVPLSAFNSIDAYRPFNKVCRSIVGMDATFVTILVWRSDLPDSDPELYDIVLAARSALAPVSA</sequence>
<gene>
    <name evidence="7" type="ORF">BKG73_04750</name>
</gene>
<dbReference type="InterPro" id="IPR000847">
    <property type="entry name" value="LysR_HTH_N"/>
</dbReference>
<dbReference type="InterPro" id="IPR036390">
    <property type="entry name" value="WH_DNA-bd_sf"/>
</dbReference>
<dbReference type="Gene3D" id="1.10.10.10">
    <property type="entry name" value="Winged helix-like DNA-binding domain superfamily/Winged helix DNA-binding domain"/>
    <property type="match status" value="1"/>
</dbReference>
<proteinExistence type="inferred from homology"/>
<keyword evidence="8" id="KW-1185">Reference proteome</keyword>
<keyword evidence="2" id="KW-0805">Transcription regulation</keyword>
<keyword evidence="3" id="KW-0238">DNA-binding</keyword>
<evidence type="ECO:0000313" key="8">
    <source>
        <dbReference type="Proteomes" id="UP000179621"/>
    </source>
</evidence>
<evidence type="ECO:0000256" key="1">
    <source>
        <dbReference type="ARBA" id="ARBA00009437"/>
    </source>
</evidence>
<dbReference type="PANTHER" id="PTHR30346:SF28">
    <property type="entry name" value="HTH-TYPE TRANSCRIPTIONAL REGULATOR CYNR"/>
    <property type="match status" value="1"/>
</dbReference>
<name>A0ABX3C5Y7_9MYCO</name>
<keyword evidence="5" id="KW-0804">Transcription</keyword>